<feature type="transmembrane region" description="Helical" evidence="5">
    <location>
        <begin position="283"/>
        <end position="309"/>
    </location>
</feature>
<evidence type="ECO:0000256" key="5">
    <source>
        <dbReference type="SAM" id="Phobius"/>
    </source>
</evidence>
<accession>E3M7U9</accession>
<keyword evidence="8" id="KW-1185">Reference proteome</keyword>
<dbReference type="PRINTS" id="PR00237">
    <property type="entry name" value="GPCRRHODOPSN"/>
</dbReference>
<gene>
    <name evidence="7" type="ORF">CRE_12598</name>
</gene>
<proteinExistence type="predicted"/>
<feature type="transmembrane region" description="Helical" evidence="5">
    <location>
        <begin position="141"/>
        <end position="161"/>
    </location>
</feature>
<evidence type="ECO:0000256" key="2">
    <source>
        <dbReference type="ARBA" id="ARBA00022692"/>
    </source>
</evidence>
<keyword evidence="4 5" id="KW-0472">Membrane</keyword>
<dbReference type="InterPro" id="IPR017452">
    <property type="entry name" value="GPCR_Rhodpsn_7TM"/>
</dbReference>
<dbReference type="HOGENOM" id="CLU_050930_0_0_1"/>
<dbReference type="Gene3D" id="1.20.1070.10">
    <property type="entry name" value="Rhodopsin 7-helix transmembrane proteins"/>
    <property type="match status" value="1"/>
</dbReference>
<evidence type="ECO:0000259" key="6">
    <source>
        <dbReference type="PROSITE" id="PS50262"/>
    </source>
</evidence>
<protein>
    <recommendedName>
        <fullName evidence="6">G-protein coupled receptors family 1 profile domain-containing protein</fullName>
    </recommendedName>
</protein>
<feature type="transmembrane region" description="Helical" evidence="5">
    <location>
        <begin position="108"/>
        <end position="129"/>
    </location>
</feature>
<dbReference type="GO" id="GO:0016020">
    <property type="term" value="C:membrane"/>
    <property type="evidence" value="ECO:0007669"/>
    <property type="project" value="UniProtKB-SubCell"/>
</dbReference>
<feature type="transmembrane region" description="Helical" evidence="5">
    <location>
        <begin position="400"/>
        <end position="420"/>
    </location>
</feature>
<keyword evidence="2 5" id="KW-0812">Transmembrane</keyword>
<dbReference type="PROSITE" id="PS50262">
    <property type="entry name" value="G_PROTEIN_RECEP_F1_2"/>
    <property type="match status" value="1"/>
</dbReference>
<dbReference type="PANTHER" id="PTHR45698">
    <property type="entry name" value="TRACE AMINE-ASSOCIATED RECEPTOR 19N-RELATED"/>
    <property type="match status" value="1"/>
</dbReference>
<feature type="transmembrane region" description="Helical" evidence="5">
    <location>
        <begin position="22"/>
        <end position="43"/>
    </location>
</feature>
<dbReference type="InterPro" id="IPR000276">
    <property type="entry name" value="GPCR_Rhodpsn"/>
</dbReference>
<dbReference type="FunCoup" id="E3M7U9">
    <property type="interactions" value="9"/>
</dbReference>
<evidence type="ECO:0000313" key="7">
    <source>
        <dbReference type="EMBL" id="EFO93745.1"/>
    </source>
</evidence>
<feature type="transmembrane region" description="Helical" evidence="5">
    <location>
        <begin position="365"/>
        <end position="394"/>
    </location>
</feature>
<dbReference type="AlphaFoldDB" id="E3M7U9"/>
<dbReference type="GO" id="GO:0004930">
    <property type="term" value="F:G protein-coupled receptor activity"/>
    <property type="evidence" value="ECO:0007669"/>
    <property type="project" value="InterPro"/>
</dbReference>
<name>E3M7U9_CAERE</name>
<dbReference type="Pfam" id="PF00001">
    <property type="entry name" value="7tm_1"/>
    <property type="match status" value="1"/>
</dbReference>
<reference evidence="7" key="1">
    <citation type="submission" date="2007-07" db="EMBL/GenBank/DDBJ databases">
        <title>PCAP assembly of the Caenorhabditis remanei genome.</title>
        <authorList>
            <consortium name="The Caenorhabditis remanei Sequencing Consortium"/>
            <person name="Wilson R.K."/>
        </authorList>
    </citation>
    <scope>NUCLEOTIDE SEQUENCE [LARGE SCALE GENOMIC DNA]</scope>
    <source>
        <strain evidence="7">PB4641</strain>
    </source>
</reference>
<dbReference type="PANTHER" id="PTHR45698:SF1">
    <property type="entry name" value="TRACE AMINE-ASSOCIATED RECEPTOR 13C-LIKE"/>
    <property type="match status" value="1"/>
</dbReference>
<dbReference type="OrthoDB" id="9894375at2759"/>
<keyword evidence="3 5" id="KW-1133">Transmembrane helix</keyword>
<dbReference type="Proteomes" id="UP000008281">
    <property type="component" value="Unassembled WGS sequence"/>
</dbReference>
<dbReference type="CDD" id="cd00637">
    <property type="entry name" value="7tm_classA_rhodopsin-like"/>
    <property type="match status" value="1"/>
</dbReference>
<organism evidence="8">
    <name type="scientific">Caenorhabditis remanei</name>
    <name type="common">Caenorhabditis vulgaris</name>
    <dbReference type="NCBI Taxonomy" id="31234"/>
    <lineage>
        <taxon>Eukaryota</taxon>
        <taxon>Metazoa</taxon>
        <taxon>Ecdysozoa</taxon>
        <taxon>Nematoda</taxon>
        <taxon>Chromadorea</taxon>
        <taxon>Rhabditida</taxon>
        <taxon>Rhabditina</taxon>
        <taxon>Rhabditomorpha</taxon>
        <taxon>Rhabditoidea</taxon>
        <taxon>Rhabditidae</taxon>
        <taxon>Peloderinae</taxon>
        <taxon>Caenorhabditis</taxon>
    </lineage>
</organism>
<feature type="transmembrane region" description="Helical" evidence="5">
    <location>
        <begin position="211"/>
        <end position="232"/>
    </location>
</feature>
<sequence>MRIESPFRLFLLLRRQNFQKQLIMRTAFFFFLSFTSFSATFSYKTILLKSSFLKWFLFPEDVMLTSTMIPLILDALLDNSTSTLSTTQSPISIEVLDYVKRVKSIYHWLIPMMIIILLIAIIGNGLIVISAKWLSSPVSPYLKLCISLAAADTWAAFLLILGELVFEFYEFSFEFFSGLIVNSYLPVIWGYQKNSMCFEALLEMFRISGMLTSDMHLFALAINQFFGTMYPLKYKIMITTRRTRFIIFCLWTIPLMFVFGWFIAQPDDGLRHPTCSFTFYNRFPFRITIFLIFMLPLISTLIIYGCILVKLLKAKVEFETYCNDQQMEISQNNNYNKNNKTPATRSYSTRSTNVYSKLKLVWTTLLIVSTFSLSWGLCVLYFVMVCADGCIIIYRQNIGLYMSLFLSSTVNLLVMVKLASNPFIYTLRIKAIRSSVDRFLNKVRRRPNDAKSYFMTSQVHTSAIEPTAI</sequence>
<evidence type="ECO:0000256" key="4">
    <source>
        <dbReference type="ARBA" id="ARBA00023136"/>
    </source>
</evidence>
<evidence type="ECO:0000256" key="1">
    <source>
        <dbReference type="ARBA" id="ARBA00004370"/>
    </source>
</evidence>
<dbReference type="SUPFAM" id="SSF81321">
    <property type="entry name" value="Family A G protein-coupled receptor-like"/>
    <property type="match status" value="1"/>
</dbReference>
<dbReference type="EMBL" id="DS268427">
    <property type="protein sequence ID" value="EFO93745.1"/>
    <property type="molecule type" value="Genomic_DNA"/>
</dbReference>
<dbReference type="InParanoid" id="E3M7U9"/>
<evidence type="ECO:0000256" key="3">
    <source>
        <dbReference type="ARBA" id="ARBA00022989"/>
    </source>
</evidence>
<feature type="domain" description="G-protein coupled receptors family 1 profile" evidence="6">
    <location>
        <begin position="123"/>
        <end position="425"/>
    </location>
</feature>
<dbReference type="OMA" id="NITIGIM"/>
<feature type="transmembrane region" description="Helical" evidence="5">
    <location>
        <begin position="244"/>
        <end position="263"/>
    </location>
</feature>
<comment type="subcellular location">
    <subcellularLocation>
        <location evidence="1">Membrane</location>
    </subcellularLocation>
</comment>
<dbReference type="STRING" id="31234.E3M7U9"/>
<evidence type="ECO:0000313" key="8">
    <source>
        <dbReference type="Proteomes" id="UP000008281"/>
    </source>
</evidence>
<dbReference type="eggNOG" id="KOG3656">
    <property type="taxonomic scope" value="Eukaryota"/>
</dbReference>